<accession>A0A5C6S1Z2</accession>
<feature type="chain" id="PRO_5023062595" evidence="1">
    <location>
        <begin position="23"/>
        <end position="181"/>
    </location>
</feature>
<feature type="signal peptide" evidence="1">
    <location>
        <begin position="1"/>
        <end position="22"/>
    </location>
</feature>
<sequence length="181" mass="19411">MNTKFFLFLLGFACLTTFVACDDDEGMMDEPTLYERLGGTEMVSDPATGGMIEAGRLGLRSVVDSTIFVIAADPELQPYFASLLMEVGNGNLTNLAVLSESLTDFFCVATGAENFTYDGMDMVSAHDPAQNPRMALKADNASYDAFINAVVAGANQNSVPEALIMEVGALLETLRADVVQR</sequence>
<dbReference type="PROSITE" id="PS51257">
    <property type="entry name" value="PROKAR_LIPOPROTEIN"/>
    <property type="match status" value="1"/>
</dbReference>
<dbReference type="InterPro" id="IPR009050">
    <property type="entry name" value="Globin-like_sf"/>
</dbReference>
<dbReference type="GO" id="GO:0020037">
    <property type="term" value="F:heme binding"/>
    <property type="evidence" value="ECO:0007669"/>
    <property type="project" value="InterPro"/>
</dbReference>
<comment type="caution">
    <text evidence="2">The sequence shown here is derived from an EMBL/GenBank/DDBJ whole genome shotgun (WGS) entry which is preliminary data.</text>
</comment>
<dbReference type="GO" id="GO:0019825">
    <property type="term" value="F:oxygen binding"/>
    <property type="evidence" value="ECO:0007669"/>
    <property type="project" value="InterPro"/>
</dbReference>
<proteinExistence type="predicted"/>
<evidence type="ECO:0000256" key="1">
    <source>
        <dbReference type="SAM" id="SignalP"/>
    </source>
</evidence>
<dbReference type="AlphaFoldDB" id="A0A5C6S1Z2"/>
<dbReference type="OrthoDB" id="792423at2"/>
<protein>
    <submittedName>
        <fullName evidence="2">Group 1 truncated hemoglobin</fullName>
    </submittedName>
</protein>
<organism evidence="2 3">
    <name type="scientific">Phaeodactylibacter luteus</name>
    <dbReference type="NCBI Taxonomy" id="1564516"/>
    <lineage>
        <taxon>Bacteria</taxon>
        <taxon>Pseudomonadati</taxon>
        <taxon>Bacteroidota</taxon>
        <taxon>Saprospiria</taxon>
        <taxon>Saprospirales</taxon>
        <taxon>Haliscomenobacteraceae</taxon>
        <taxon>Phaeodactylibacter</taxon>
    </lineage>
</organism>
<dbReference type="RefSeq" id="WP_147165992.1">
    <property type="nucleotide sequence ID" value="NZ_VOOR01000004.1"/>
</dbReference>
<evidence type="ECO:0000313" key="2">
    <source>
        <dbReference type="EMBL" id="TXB68413.1"/>
    </source>
</evidence>
<keyword evidence="3" id="KW-1185">Reference proteome</keyword>
<dbReference type="InterPro" id="IPR012292">
    <property type="entry name" value="Globin/Proto"/>
</dbReference>
<dbReference type="SUPFAM" id="SSF46458">
    <property type="entry name" value="Globin-like"/>
    <property type="match status" value="1"/>
</dbReference>
<dbReference type="Proteomes" id="UP000321580">
    <property type="component" value="Unassembled WGS sequence"/>
</dbReference>
<dbReference type="Gene3D" id="1.10.490.10">
    <property type="entry name" value="Globins"/>
    <property type="match status" value="1"/>
</dbReference>
<name>A0A5C6S1Z2_9BACT</name>
<reference evidence="2 3" key="1">
    <citation type="submission" date="2019-08" db="EMBL/GenBank/DDBJ databases">
        <title>Genome of Phaeodactylibacter luteus.</title>
        <authorList>
            <person name="Bowman J.P."/>
        </authorList>
    </citation>
    <scope>NUCLEOTIDE SEQUENCE [LARGE SCALE GENOMIC DNA]</scope>
    <source>
        <strain evidence="2 3">KCTC 42180</strain>
    </source>
</reference>
<keyword evidence="1" id="KW-0732">Signal</keyword>
<evidence type="ECO:0000313" key="3">
    <source>
        <dbReference type="Proteomes" id="UP000321580"/>
    </source>
</evidence>
<gene>
    <name evidence="2" type="ORF">FRY97_03270</name>
</gene>
<dbReference type="EMBL" id="VOOR01000004">
    <property type="protein sequence ID" value="TXB68413.1"/>
    <property type="molecule type" value="Genomic_DNA"/>
</dbReference>